<sequence>MTKNEDRVREWIVKKVREVGTVKLYRLITAMNSRDRHLFKPALEAAVKDGRLTMVGKTVMAGDSVHALGRDLHVESVGEYIVTRRNGEVASVDGWGYHFEKQAGVIAVFHSPQLLYIPDSDMRSIEQNLTGVCGSLIAQEVSVLLKSDWS</sequence>
<dbReference type="EMBL" id="JACHJT010000001">
    <property type="protein sequence ID" value="MBB4934590.1"/>
    <property type="molecule type" value="Genomic_DNA"/>
</dbReference>
<accession>A0A7W7W679</accession>
<evidence type="ECO:0000313" key="2">
    <source>
        <dbReference type="Proteomes" id="UP000523007"/>
    </source>
</evidence>
<protein>
    <submittedName>
        <fullName evidence="1">Uncharacterized protein</fullName>
    </submittedName>
</protein>
<name>A0A7W7W679_9ACTN</name>
<dbReference type="Proteomes" id="UP000523007">
    <property type="component" value="Unassembled WGS sequence"/>
</dbReference>
<comment type="caution">
    <text evidence="1">The sequence shown here is derived from an EMBL/GenBank/DDBJ whole genome shotgun (WGS) entry which is preliminary data.</text>
</comment>
<evidence type="ECO:0000313" key="1">
    <source>
        <dbReference type="EMBL" id="MBB4934590.1"/>
    </source>
</evidence>
<gene>
    <name evidence="1" type="ORF">F4561_005410</name>
</gene>
<dbReference type="AlphaFoldDB" id="A0A7W7W679"/>
<organism evidence="1 2">
    <name type="scientific">Lipingzhangella halophila</name>
    <dbReference type="NCBI Taxonomy" id="1783352"/>
    <lineage>
        <taxon>Bacteria</taxon>
        <taxon>Bacillati</taxon>
        <taxon>Actinomycetota</taxon>
        <taxon>Actinomycetes</taxon>
        <taxon>Streptosporangiales</taxon>
        <taxon>Nocardiopsidaceae</taxon>
        <taxon>Lipingzhangella</taxon>
    </lineage>
</organism>
<dbReference type="RefSeq" id="WP_184582764.1">
    <property type="nucleotide sequence ID" value="NZ_JACHJT010000001.1"/>
</dbReference>
<keyword evidence="2" id="KW-1185">Reference proteome</keyword>
<reference evidence="1 2" key="1">
    <citation type="submission" date="2020-08" db="EMBL/GenBank/DDBJ databases">
        <title>Sequencing the genomes of 1000 actinobacteria strains.</title>
        <authorList>
            <person name="Klenk H.-P."/>
        </authorList>
    </citation>
    <scope>NUCLEOTIDE SEQUENCE [LARGE SCALE GENOMIC DNA]</scope>
    <source>
        <strain evidence="1 2">DSM 102030</strain>
    </source>
</reference>
<proteinExistence type="predicted"/>